<dbReference type="Proteomes" id="UP000296049">
    <property type="component" value="Unassembled WGS sequence"/>
</dbReference>
<sequence length="181" mass="19257">MLGSSLVGAEVVPKEQQLLTCWVPQRQNGTEPSQKAGRWSRCSEHGHSVRSGRGDRWYRIFVPRGERNPAVVLADGAALKCHKCVASNENDCNKQGSHSCPQYADACSTITAPNSVIKSCSYKSFCDQARRGGSGGATLQCCFSDDCNGPRGSRNGGGATPLHPPSLLAVALAGKLLLAWL</sequence>
<feature type="region of interest" description="Disordered" evidence="1">
    <location>
        <begin position="27"/>
        <end position="47"/>
    </location>
</feature>
<dbReference type="EMBL" id="KB742665">
    <property type="protein sequence ID" value="EOB05744.1"/>
    <property type="molecule type" value="Genomic_DNA"/>
</dbReference>
<dbReference type="AlphaFoldDB" id="R0LJ75"/>
<gene>
    <name evidence="3" type="ORF">Anapl_15354</name>
</gene>
<dbReference type="SUPFAM" id="SSF57302">
    <property type="entry name" value="Snake toxin-like"/>
    <property type="match status" value="1"/>
</dbReference>
<feature type="domain" description="UPAR/Ly6" evidence="2">
    <location>
        <begin position="78"/>
        <end position="149"/>
    </location>
</feature>
<reference evidence="4" key="1">
    <citation type="journal article" date="2013" name="Nat. Genet.">
        <title>The duck genome and transcriptome provide insight into an avian influenza virus reservoir species.</title>
        <authorList>
            <person name="Huang Y."/>
            <person name="Li Y."/>
            <person name="Burt D.W."/>
            <person name="Chen H."/>
            <person name="Zhang Y."/>
            <person name="Qian W."/>
            <person name="Kim H."/>
            <person name="Gan S."/>
            <person name="Zhao Y."/>
            <person name="Li J."/>
            <person name="Yi K."/>
            <person name="Feng H."/>
            <person name="Zhu P."/>
            <person name="Li B."/>
            <person name="Liu Q."/>
            <person name="Fairley S."/>
            <person name="Magor K.E."/>
            <person name="Du Z."/>
            <person name="Hu X."/>
            <person name="Goodman L."/>
            <person name="Tafer H."/>
            <person name="Vignal A."/>
            <person name="Lee T."/>
            <person name="Kim K.W."/>
            <person name="Sheng Z."/>
            <person name="An Y."/>
            <person name="Searle S."/>
            <person name="Herrero J."/>
            <person name="Groenen M.A."/>
            <person name="Crooijmans R.P."/>
            <person name="Faraut T."/>
            <person name="Cai Q."/>
            <person name="Webster R.G."/>
            <person name="Aldridge J.R."/>
            <person name="Warren W.C."/>
            <person name="Bartschat S."/>
            <person name="Kehr S."/>
            <person name="Marz M."/>
            <person name="Stadler P.F."/>
            <person name="Smith J."/>
            <person name="Kraus R.H."/>
            <person name="Zhao Y."/>
            <person name="Ren L."/>
            <person name="Fei J."/>
            <person name="Morisson M."/>
            <person name="Kaiser P."/>
            <person name="Griffin D.K."/>
            <person name="Rao M."/>
            <person name="Pitel F."/>
            <person name="Wang J."/>
            <person name="Li N."/>
        </authorList>
    </citation>
    <scope>NUCLEOTIDE SEQUENCE [LARGE SCALE GENOMIC DNA]</scope>
</reference>
<evidence type="ECO:0000259" key="2">
    <source>
        <dbReference type="Pfam" id="PF00021"/>
    </source>
</evidence>
<evidence type="ECO:0000313" key="3">
    <source>
        <dbReference type="EMBL" id="EOB05744.1"/>
    </source>
</evidence>
<organism evidence="3 4">
    <name type="scientific">Anas platyrhynchos</name>
    <name type="common">Mallard</name>
    <name type="synonym">Anas boschas</name>
    <dbReference type="NCBI Taxonomy" id="8839"/>
    <lineage>
        <taxon>Eukaryota</taxon>
        <taxon>Metazoa</taxon>
        <taxon>Chordata</taxon>
        <taxon>Craniata</taxon>
        <taxon>Vertebrata</taxon>
        <taxon>Euteleostomi</taxon>
        <taxon>Archelosauria</taxon>
        <taxon>Archosauria</taxon>
        <taxon>Dinosauria</taxon>
        <taxon>Saurischia</taxon>
        <taxon>Theropoda</taxon>
        <taxon>Coelurosauria</taxon>
        <taxon>Aves</taxon>
        <taxon>Neognathae</taxon>
        <taxon>Galloanserae</taxon>
        <taxon>Anseriformes</taxon>
        <taxon>Anatidae</taxon>
        <taxon>Anatinae</taxon>
        <taxon>Anas</taxon>
    </lineage>
</organism>
<dbReference type="Pfam" id="PF00021">
    <property type="entry name" value="UPAR_LY6"/>
    <property type="match status" value="1"/>
</dbReference>
<protein>
    <recommendedName>
        <fullName evidence="2">UPAR/Ly6 domain-containing protein</fullName>
    </recommendedName>
</protein>
<name>R0LJ75_ANAPL</name>
<dbReference type="Gene3D" id="2.10.60.10">
    <property type="entry name" value="CD59"/>
    <property type="match status" value="1"/>
</dbReference>
<dbReference type="InterPro" id="IPR016054">
    <property type="entry name" value="LY6_UPA_recep-like"/>
</dbReference>
<dbReference type="InterPro" id="IPR045860">
    <property type="entry name" value="Snake_toxin-like_sf"/>
</dbReference>
<evidence type="ECO:0000313" key="4">
    <source>
        <dbReference type="Proteomes" id="UP000296049"/>
    </source>
</evidence>
<proteinExistence type="predicted"/>
<dbReference type="CDD" id="cd23553">
    <property type="entry name" value="TFP_LU_ECD_Ly6PGE"/>
    <property type="match status" value="1"/>
</dbReference>
<evidence type="ECO:0000256" key="1">
    <source>
        <dbReference type="SAM" id="MobiDB-lite"/>
    </source>
</evidence>
<accession>R0LJ75</accession>
<dbReference type="GO" id="GO:0030154">
    <property type="term" value="P:cell differentiation"/>
    <property type="evidence" value="ECO:0007669"/>
    <property type="project" value="UniProtKB-ARBA"/>
</dbReference>
<keyword evidence="4" id="KW-1185">Reference proteome</keyword>